<name>A0A0D9YCF2_9ORYZ</name>
<dbReference type="Gramene" id="OGLUM01G28430.1">
    <property type="protein sequence ID" value="OGLUM01G28430.1"/>
    <property type="gene ID" value="OGLUM01G28430"/>
</dbReference>
<accession>A0A0D9YCF2</accession>
<evidence type="ECO:0000313" key="3">
    <source>
        <dbReference type="Proteomes" id="UP000026961"/>
    </source>
</evidence>
<dbReference type="HOGENOM" id="CLU_2150002_0_0_1"/>
<evidence type="ECO:0000313" key="2">
    <source>
        <dbReference type="EnsemblPlants" id="OGLUM01G28430.1"/>
    </source>
</evidence>
<feature type="region of interest" description="Disordered" evidence="1">
    <location>
        <begin position="60"/>
        <end position="112"/>
    </location>
</feature>
<dbReference type="AlphaFoldDB" id="A0A0D9YCF2"/>
<protein>
    <submittedName>
        <fullName evidence="2">Uncharacterized protein</fullName>
    </submittedName>
</protein>
<keyword evidence="3" id="KW-1185">Reference proteome</keyword>
<proteinExistence type="predicted"/>
<sequence length="112" mass="11537">MAPPSSDLRLVGALVPSTTCEEPSEVTTSVEVELRIQCVQATDTSANLVLVVSRRCSSLPTSLSSATTHGEEDGSGNGATNGEKNKGGKATRSGDTSALRCGGLKWHGRAHV</sequence>
<evidence type="ECO:0000256" key="1">
    <source>
        <dbReference type="SAM" id="MobiDB-lite"/>
    </source>
</evidence>
<dbReference type="Proteomes" id="UP000026961">
    <property type="component" value="Chromosome 1"/>
</dbReference>
<organism evidence="2">
    <name type="scientific">Oryza glumipatula</name>
    <dbReference type="NCBI Taxonomy" id="40148"/>
    <lineage>
        <taxon>Eukaryota</taxon>
        <taxon>Viridiplantae</taxon>
        <taxon>Streptophyta</taxon>
        <taxon>Embryophyta</taxon>
        <taxon>Tracheophyta</taxon>
        <taxon>Spermatophyta</taxon>
        <taxon>Magnoliopsida</taxon>
        <taxon>Liliopsida</taxon>
        <taxon>Poales</taxon>
        <taxon>Poaceae</taxon>
        <taxon>BOP clade</taxon>
        <taxon>Oryzoideae</taxon>
        <taxon>Oryzeae</taxon>
        <taxon>Oryzinae</taxon>
        <taxon>Oryza</taxon>
    </lineage>
</organism>
<reference evidence="2" key="3">
    <citation type="submission" date="2018-05" db="EMBL/GenBank/DDBJ databases">
        <title>OgluRS3 (Oryza glumaepatula Reference Sequence Version 3).</title>
        <authorList>
            <person name="Zhang J."/>
            <person name="Kudrna D."/>
            <person name="Lee S."/>
            <person name="Talag J."/>
            <person name="Welchert J."/>
            <person name="Wing R.A."/>
        </authorList>
    </citation>
    <scope>NUCLEOTIDE SEQUENCE [LARGE SCALE GENOMIC DNA]</scope>
</reference>
<reference evidence="2" key="2">
    <citation type="submission" date="2015-04" db="UniProtKB">
        <authorList>
            <consortium name="EnsemblPlants"/>
        </authorList>
    </citation>
    <scope>IDENTIFICATION</scope>
</reference>
<reference evidence="2" key="1">
    <citation type="submission" date="2013-08" db="EMBL/GenBank/DDBJ databases">
        <title>Oryza genome evolution.</title>
        <authorList>
            <person name="Wing R.A."/>
            <person name="Panaud O."/>
            <person name="Oliveira A.C."/>
        </authorList>
    </citation>
    <scope>NUCLEOTIDE SEQUENCE</scope>
</reference>
<dbReference type="EnsemblPlants" id="OGLUM01G28430.1">
    <property type="protein sequence ID" value="OGLUM01G28430.1"/>
    <property type="gene ID" value="OGLUM01G28430"/>
</dbReference>